<dbReference type="Proteomes" id="UP000196240">
    <property type="component" value="Unassembled WGS sequence"/>
</dbReference>
<dbReference type="RefSeq" id="WP_087013891.1">
    <property type="nucleotide sequence ID" value="NZ_CANLDV010000040.1"/>
</dbReference>
<dbReference type="EMBL" id="FUUY01000009">
    <property type="protein sequence ID" value="SJX23023.1"/>
    <property type="molecule type" value="Genomic_DNA"/>
</dbReference>
<dbReference type="Gene3D" id="2.40.50.200">
    <property type="entry name" value="Bacterial OB-fold"/>
    <property type="match status" value="1"/>
</dbReference>
<sequence precursor="true">MKNLFKIGLCITSLSLAVGAWAKDDHIILQEAAKNHVSVSAIAKLKDETAVTLKGTLLKHLNEDHYEFSDGTGVILLDIDDDLWKASNIKAGDKVQVVGEVDTHRYKPTDIEVVKIEKVLK</sequence>
<reference evidence="1 2" key="1">
    <citation type="submission" date="2017-02" db="EMBL/GenBank/DDBJ databases">
        <authorList>
            <person name="Peterson S.W."/>
        </authorList>
    </citation>
    <scope>NUCLEOTIDE SEQUENCE [LARGE SCALE GENOMIC DNA]</scope>
    <source>
        <strain evidence="1">C6</strain>
    </source>
</reference>
<evidence type="ECO:0000313" key="2">
    <source>
        <dbReference type="Proteomes" id="UP000196240"/>
    </source>
</evidence>
<accession>A0A1R7QFH1</accession>
<evidence type="ECO:0000313" key="1">
    <source>
        <dbReference type="EMBL" id="SJX23023.1"/>
    </source>
</evidence>
<dbReference type="AlphaFoldDB" id="A0A1R7QFH1"/>
<dbReference type="InterPro" id="IPR036700">
    <property type="entry name" value="BOBF_sf"/>
</dbReference>
<dbReference type="PANTHER" id="PTHR36571:SF1">
    <property type="entry name" value="PROTEIN YGIW"/>
    <property type="match status" value="1"/>
</dbReference>
<organism evidence="1 2">
    <name type="scientific">Acinetobacter johnsonii</name>
    <dbReference type="NCBI Taxonomy" id="40214"/>
    <lineage>
        <taxon>Bacteria</taxon>
        <taxon>Pseudomonadati</taxon>
        <taxon>Pseudomonadota</taxon>
        <taxon>Gammaproteobacteria</taxon>
        <taxon>Moraxellales</taxon>
        <taxon>Moraxellaceae</taxon>
        <taxon>Acinetobacter</taxon>
    </lineage>
</organism>
<gene>
    <name evidence="1" type="ORF">ACNJC6_02679</name>
</gene>
<dbReference type="PANTHER" id="PTHR36571">
    <property type="entry name" value="PROTEIN YGIW"/>
    <property type="match status" value="1"/>
</dbReference>
<protein>
    <submittedName>
        <fullName evidence="1">Uncharacterized protein</fullName>
    </submittedName>
</protein>
<name>A0A1R7QFH1_ACIJO</name>
<dbReference type="Pfam" id="PF04076">
    <property type="entry name" value="BOF"/>
    <property type="match status" value="1"/>
</dbReference>
<dbReference type="InterPro" id="IPR005220">
    <property type="entry name" value="CarO-like"/>
</dbReference>
<dbReference type="SUPFAM" id="SSF101756">
    <property type="entry name" value="Hypothetical protein YgiW"/>
    <property type="match status" value="1"/>
</dbReference>
<dbReference type="NCBIfam" id="NF033674">
    <property type="entry name" value="stress_OB_fold"/>
    <property type="match status" value="1"/>
</dbReference>
<proteinExistence type="predicted"/>